<dbReference type="Pfam" id="PF13489">
    <property type="entry name" value="Methyltransf_23"/>
    <property type="match status" value="1"/>
</dbReference>
<dbReference type="CDD" id="cd02440">
    <property type="entry name" value="AdoMet_MTases"/>
    <property type="match status" value="1"/>
</dbReference>
<protein>
    <recommendedName>
        <fullName evidence="7">Polyprenyldihydroxybenzoate methyltransferase</fullName>
    </recommendedName>
</protein>
<proteinExistence type="predicted"/>
<accession>A0A5E4QX58</accession>
<evidence type="ECO:0008006" key="7">
    <source>
        <dbReference type="Google" id="ProtNLM"/>
    </source>
</evidence>
<keyword evidence="2" id="KW-0808">Transferase</keyword>
<evidence type="ECO:0000256" key="1">
    <source>
        <dbReference type="ARBA" id="ARBA00022603"/>
    </source>
</evidence>
<dbReference type="Gene3D" id="3.40.50.150">
    <property type="entry name" value="Vaccinia Virus protein VP39"/>
    <property type="match status" value="1"/>
</dbReference>
<dbReference type="SUPFAM" id="SSF53335">
    <property type="entry name" value="S-adenosyl-L-methionine-dependent methyltransferases"/>
    <property type="match status" value="1"/>
</dbReference>
<dbReference type="AlphaFoldDB" id="A0A5E4QX58"/>
<dbReference type="EMBL" id="FZQP02006177">
    <property type="protein sequence ID" value="VVD02602.1"/>
    <property type="molecule type" value="Genomic_DNA"/>
</dbReference>
<keyword evidence="3" id="KW-0831">Ubiquinone biosynthesis</keyword>
<keyword evidence="6" id="KW-1185">Reference proteome</keyword>
<sequence>MNIHCAVKRCVTFGHYRLIVSDACKINYSTSNKRATVDDGEIERLSSLVWWGPQSPCYPLRSFNTIRVPFIMDGLGGNSSDKKTINPFANKKLLEVGSGGGILAEALAAKGADIIGLEPGQELVDVAQNHCDTNPDIADNKPKYVCTTIEEHSEQYPGYYDAVVASEVIEHVLNQELFVECCIRALKPGGRIFFTTQSKTFLAWFHHIFVFESVIKLVPKGTHEYDKFITPKTLTGILERHNCRVELVRGMMYYPWSDKWKWIRYSHAYYALQAIKLNN</sequence>
<keyword evidence="1" id="KW-0489">Methyltransferase</keyword>
<dbReference type="InterPro" id="IPR010233">
    <property type="entry name" value="UbiG_MeTrfase"/>
</dbReference>
<gene>
    <name evidence="5" type="ORF">LSINAPIS_LOCUS12784</name>
</gene>
<dbReference type="PANTHER" id="PTHR43464">
    <property type="entry name" value="METHYLTRANSFERASE"/>
    <property type="match status" value="1"/>
</dbReference>
<dbReference type="GO" id="GO:0032259">
    <property type="term" value="P:methylation"/>
    <property type="evidence" value="ECO:0007669"/>
    <property type="project" value="UniProtKB-KW"/>
</dbReference>
<dbReference type="Proteomes" id="UP000324832">
    <property type="component" value="Unassembled WGS sequence"/>
</dbReference>
<dbReference type="GO" id="GO:0010420">
    <property type="term" value="F:polyprenyldihydroxybenzoate methyltransferase activity"/>
    <property type="evidence" value="ECO:0007669"/>
    <property type="project" value="InterPro"/>
</dbReference>
<evidence type="ECO:0000256" key="4">
    <source>
        <dbReference type="ARBA" id="ARBA00022691"/>
    </source>
</evidence>
<dbReference type="GO" id="GO:0005739">
    <property type="term" value="C:mitochondrion"/>
    <property type="evidence" value="ECO:0007669"/>
    <property type="project" value="TreeGrafter"/>
</dbReference>
<dbReference type="PANTHER" id="PTHR43464:SF19">
    <property type="entry name" value="UBIQUINONE BIOSYNTHESIS O-METHYLTRANSFERASE, MITOCHONDRIAL"/>
    <property type="match status" value="1"/>
</dbReference>
<name>A0A5E4QX58_9NEOP</name>
<evidence type="ECO:0000313" key="5">
    <source>
        <dbReference type="EMBL" id="VVD02602.1"/>
    </source>
</evidence>
<reference evidence="5 6" key="1">
    <citation type="submission" date="2017-07" db="EMBL/GenBank/DDBJ databases">
        <authorList>
            <person name="Talla V."/>
            <person name="Backstrom N."/>
        </authorList>
    </citation>
    <scope>NUCLEOTIDE SEQUENCE [LARGE SCALE GENOMIC DNA]</scope>
</reference>
<dbReference type="GO" id="GO:0061542">
    <property type="term" value="F:3-demethylubiquinol 3-O-methyltransferase activity"/>
    <property type="evidence" value="ECO:0007669"/>
    <property type="project" value="InterPro"/>
</dbReference>
<dbReference type="InterPro" id="IPR029063">
    <property type="entry name" value="SAM-dependent_MTases_sf"/>
</dbReference>
<organism evidence="5 6">
    <name type="scientific">Leptidea sinapis</name>
    <dbReference type="NCBI Taxonomy" id="189913"/>
    <lineage>
        <taxon>Eukaryota</taxon>
        <taxon>Metazoa</taxon>
        <taxon>Ecdysozoa</taxon>
        <taxon>Arthropoda</taxon>
        <taxon>Hexapoda</taxon>
        <taxon>Insecta</taxon>
        <taxon>Pterygota</taxon>
        <taxon>Neoptera</taxon>
        <taxon>Endopterygota</taxon>
        <taxon>Lepidoptera</taxon>
        <taxon>Glossata</taxon>
        <taxon>Ditrysia</taxon>
        <taxon>Papilionoidea</taxon>
        <taxon>Pieridae</taxon>
        <taxon>Dismorphiinae</taxon>
        <taxon>Leptidea</taxon>
    </lineage>
</organism>
<dbReference type="NCBIfam" id="TIGR01983">
    <property type="entry name" value="UbiG"/>
    <property type="match status" value="1"/>
</dbReference>
<keyword evidence="4" id="KW-0949">S-adenosyl-L-methionine</keyword>
<evidence type="ECO:0000256" key="3">
    <source>
        <dbReference type="ARBA" id="ARBA00022688"/>
    </source>
</evidence>
<evidence type="ECO:0000313" key="6">
    <source>
        <dbReference type="Proteomes" id="UP000324832"/>
    </source>
</evidence>
<evidence type="ECO:0000256" key="2">
    <source>
        <dbReference type="ARBA" id="ARBA00022679"/>
    </source>
</evidence>